<evidence type="ECO:0000313" key="4">
    <source>
        <dbReference type="Proteomes" id="UP000318093"/>
    </source>
</evidence>
<dbReference type="PANTHER" id="PTHR36842">
    <property type="entry name" value="PROTEIN TOLB HOMOLOG"/>
    <property type="match status" value="1"/>
</dbReference>
<reference evidence="3 4" key="1">
    <citation type="journal article" date="2019" name="Nat. Microbiol.">
        <title>Mediterranean grassland soil C-N compound turnover is dependent on rainfall and depth, and is mediated by genomically divergent microorganisms.</title>
        <authorList>
            <person name="Diamond S."/>
            <person name="Andeer P.F."/>
            <person name="Li Z."/>
            <person name="Crits-Christoph A."/>
            <person name="Burstein D."/>
            <person name="Anantharaman K."/>
            <person name="Lane K.R."/>
            <person name="Thomas B.C."/>
            <person name="Pan C."/>
            <person name="Northen T.R."/>
            <person name="Banfield J.F."/>
        </authorList>
    </citation>
    <scope>NUCLEOTIDE SEQUENCE [LARGE SCALE GENOMIC DNA]</scope>
    <source>
        <strain evidence="3">NP_6</strain>
    </source>
</reference>
<proteinExistence type="inferred from homology"/>
<dbReference type="SUPFAM" id="SSF82171">
    <property type="entry name" value="DPP6 N-terminal domain-like"/>
    <property type="match status" value="1"/>
</dbReference>
<organism evidence="3 4">
    <name type="scientific">Candidatus Segetimicrobium genomatis</name>
    <dbReference type="NCBI Taxonomy" id="2569760"/>
    <lineage>
        <taxon>Bacteria</taxon>
        <taxon>Bacillati</taxon>
        <taxon>Candidatus Sysuimicrobiota</taxon>
        <taxon>Candidatus Sysuimicrobiia</taxon>
        <taxon>Candidatus Sysuimicrobiales</taxon>
        <taxon>Candidatus Segetimicrobiaceae</taxon>
        <taxon>Candidatus Segetimicrobium</taxon>
    </lineage>
</organism>
<name>A0A537JK52_9BACT</name>
<feature type="compositionally biased region" description="Low complexity" evidence="2">
    <location>
        <begin position="353"/>
        <end position="369"/>
    </location>
</feature>
<sequence length="379" mass="40247">MASPQGAVRGRRAAAEEQDDAILAPRRAFRVSRTSLGAPARPRADPGTGGATVTSPRDQRAPAGRPITIEDLLALKIVNDPQLVPDGSQVVCTVTTADAAANATQTHLWIVPADGRAAWQLTSVPGKDTTPRWSPDGAWIAFISDRSGEKQAWIIARDGGEARRLTSGTLAPTELAWSPDGRWLAIVGKPQPKPGPDESDVRVISRLRYKLDGEGFWDGRWKQVLVLPAGGGEPRQLTNEECDHTNPAWSPDGKWIAYAANPDPDADLTNVADVWVVAADGGVPRRVTRGAGPAAMPAWAPDGTRIAYVGHDNACRGATNNAVWVVPFPAGEPVCVTRAFDRSAGHHIISCTPTGRAPRSGPSPSPTGRSARRPRAIMS</sequence>
<evidence type="ECO:0000256" key="1">
    <source>
        <dbReference type="ARBA" id="ARBA00009820"/>
    </source>
</evidence>
<dbReference type="Pfam" id="PF07676">
    <property type="entry name" value="PD40"/>
    <property type="match status" value="2"/>
</dbReference>
<comment type="caution">
    <text evidence="3">The sequence shown here is derived from an EMBL/GenBank/DDBJ whole genome shotgun (WGS) entry which is preliminary data.</text>
</comment>
<dbReference type="PANTHER" id="PTHR36842:SF1">
    <property type="entry name" value="PROTEIN TOLB"/>
    <property type="match status" value="1"/>
</dbReference>
<dbReference type="Proteomes" id="UP000318093">
    <property type="component" value="Unassembled WGS sequence"/>
</dbReference>
<evidence type="ECO:0000256" key="2">
    <source>
        <dbReference type="SAM" id="MobiDB-lite"/>
    </source>
</evidence>
<feature type="region of interest" description="Disordered" evidence="2">
    <location>
        <begin position="1"/>
        <end position="63"/>
    </location>
</feature>
<evidence type="ECO:0000313" key="3">
    <source>
        <dbReference type="EMBL" id="TMI83929.1"/>
    </source>
</evidence>
<dbReference type="InterPro" id="IPR011042">
    <property type="entry name" value="6-blade_b-propeller_TolB-like"/>
</dbReference>
<protein>
    <recommendedName>
        <fullName evidence="5">S9 family peptidase</fullName>
    </recommendedName>
</protein>
<dbReference type="InterPro" id="IPR011659">
    <property type="entry name" value="WD40"/>
</dbReference>
<dbReference type="Pfam" id="PF26549">
    <property type="entry name" value="Tricorn_N"/>
    <property type="match status" value="1"/>
</dbReference>
<evidence type="ECO:0008006" key="5">
    <source>
        <dbReference type="Google" id="ProtNLM"/>
    </source>
</evidence>
<dbReference type="AlphaFoldDB" id="A0A537JK52"/>
<dbReference type="EMBL" id="VBAN01000086">
    <property type="protein sequence ID" value="TMI83929.1"/>
    <property type="molecule type" value="Genomic_DNA"/>
</dbReference>
<comment type="similarity">
    <text evidence="1">Belongs to the TolB family.</text>
</comment>
<gene>
    <name evidence="3" type="ORF">E6H03_02860</name>
</gene>
<dbReference type="Gene3D" id="2.120.10.30">
    <property type="entry name" value="TolB, C-terminal domain"/>
    <property type="match status" value="2"/>
</dbReference>
<feature type="compositionally biased region" description="Basic residues" evidence="2">
    <location>
        <begin position="370"/>
        <end position="379"/>
    </location>
</feature>
<feature type="region of interest" description="Disordered" evidence="2">
    <location>
        <begin position="350"/>
        <end position="379"/>
    </location>
</feature>
<accession>A0A537JK52</accession>